<dbReference type="Pfam" id="PF00107">
    <property type="entry name" value="ADH_zinc_N"/>
    <property type="match status" value="1"/>
</dbReference>
<protein>
    <submittedName>
        <fullName evidence="2">NADPH2:quinone reductase</fullName>
    </submittedName>
</protein>
<dbReference type="InterPro" id="IPR013154">
    <property type="entry name" value="ADH-like_N"/>
</dbReference>
<dbReference type="SUPFAM" id="SSF51735">
    <property type="entry name" value="NAD(P)-binding Rossmann-fold domains"/>
    <property type="match status" value="1"/>
</dbReference>
<sequence>MRAIQITQFGGPEVLRPVELPDPVPGPGQVAIEVTRAGVNYADTHQAENSYLAPASLPLVPGSEVVGHTPEGRRVVAMLGSGGYAERAVADPNLTFDVPDNVDDAAALALLVQGATAWVLLRRNVRLEAGESVVVHAAAGGVGSLAVQLARAFGAGRVIATASSPQKRKLALELGADVAVDSRAEDMTAALIEANGGRRVDTVLDMTGGRVTDESLRALAPFGRLAFYGMASREEPRPVRPANLMRFSTTVSGMWLPHAFLLPGDVVGRAMTEMFELVGAGKLRPVLGGEYPLSQARAAHEALRSRATTGKLVLDPTR</sequence>
<dbReference type="PANTHER" id="PTHR43677">
    <property type="entry name" value="SHORT-CHAIN DEHYDROGENASE/REDUCTASE"/>
    <property type="match status" value="1"/>
</dbReference>
<dbReference type="Proteomes" id="UP000190637">
    <property type="component" value="Unassembled WGS sequence"/>
</dbReference>
<proteinExistence type="predicted"/>
<evidence type="ECO:0000313" key="3">
    <source>
        <dbReference type="Proteomes" id="UP000190637"/>
    </source>
</evidence>
<evidence type="ECO:0000259" key="1">
    <source>
        <dbReference type="SMART" id="SM00829"/>
    </source>
</evidence>
<dbReference type="Gene3D" id="3.90.180.10">
    <property type="entry name" value="Medium-chain alcohol dehydrogenases, catalytic domain"/>
    <property type="match status" value="1"/>
</dbReference>
<accession>A0A1T4QDH2</accession>
<dbReference type="SMART" id="SM00829">
    <property type="entry name" value="PKS_ER"/>
    <property type="match status" value="1"/>
</dbReference>
<evidence type="ECO:0000313" key="2">
    <source>
        <dbReference type="EMBL" id="SKA01657.1"/>
    </source>
</evidence>
<dbReference type="InterPro" id="IPR011032">
    <property type="entry name" value="GroES-like_sf"/>
</dbReference>
<dbReference type="PANTHER" id="PTHR43677:SF4">
    <property type="entry name" value="QUINONE OXIDOREDUCTASE-LIKE PROTEIN 2"/>
    <property type="match status" value="1"/>
</dbReference>
<dbReference type="OrthoDB" id="9780520at2"/>
<dbReference type="CDD" id="cd08241">
    <property type="entry name" value="QOR1"/>
    <property type="match status" value="1"/>
</dbReference>
<dbReference type="AlphaFoldDB" id="A0A1T4QDH2"/>
<dbReference type="STRING" id="1122192.SAMN02745673_02164"/>
<dbReference type="Pfam" id="PF08240">
    <property type="entry name" value="ADH_N"/>
    <property type="match status" value="1"/>
</dbReference>
<dbReference type="Gene3D" id="3.40.50.720">
    <property type="entry name" value="NAD(P)-binding Rossmann-like Domain"/>
    <property type="match status" value="1"/>
</dbReference>
<dbReference type="RefSeq" id="WP_078761505.1">
    <property type="nucleotide sequence ID" value="NZ_FUWS01000005.1"/>
</dbReference>
<reference evidence="2 3" key="1">
    <citation type="submission" date="2017-02" db="EMBL/GenBank/DDBJ databases">
        <authorList>
            <person name="Peterson S.W."/>
        </authorList>
    </citation>
    <scope>NUCLEOTIDE SEQUENCE [LARGE SCALE GENOMIC DNA]</scope>
    <source>
        <strain evidence="2 3">DSM 45154</strain>
    </source>
</reference>
<gene>
    <name evidence="2" type="ORF">SAMN02745673_02164</name>
</gene>
<dbReference type="InterPro" id="IPR013149">
    <property type="entry name" value="ADH-like_C"/>
</dbReference>
<dbReference type="SUPFAM" id="SSF50129">
    <property type="entry name" value="GroES-like"/>
    <property type="match status" value="1"/>
</dbReference>
<organism evidence="2 3">
    <name type="scientific">Marinactinospora thermotolerans DSM 45154</name>
    <dbReference type="NCBI Taxonomy" id="1122192"/>
    <lineage>
        <taxon>Bacteria</taxon>
        <taxon>Bacillati</taxon>
        <taxon>Actinomycetota</taxon>
        <taxon>Actinomycetes</taxon>
        <taxon>Streptosporangiales</taxon>
        <taxon>Nocardiopsidaceae</taxon>
        <taxon>Marinactinospora</taxon>
    </lineage>
</organism>
<dbReference type="InterPro" id="IPR051397">
    <property type="entry name" value="Zn-ADH-like_protein"/>
</dbReference>
<dbReference type="InterPro" id="IPR020843">
    <property type="entry name" value="ER"/>
</dbReference>
<keyword evidence="3" id="KW-1185">Reference proteome</keyword>
<dbReference type="InterPro" id="IPR036291">
    <property type="entry name" value="NAD(P)-bd_dom_sf"/>
</dbReference>
<feature type="domain" description="Enoyl reductase (ER)" evidence="1">
    <location>
        <begin position="10"/>
        <end position="314"/>
    </location>
</feature>
<dbReference type="EMBL" id="FUWS01000005">
    <property type="protein sequence ID" value="SKA01657.1"/>
    <property type="molecule type" value="Genomic_DNA"/>
</dbReference>
<name>A0A1T4QDH2_9ACTN</name>
<dbReference type="GO" id="GO:0016491">
    <property type="term" value="F:oxidoreductase activity"/>
    <property type="evidence" value="ECO:0007669"/>
    <property type="project" value="InterPro"/>
</dbReference>